<evidence type="ECO:0000256" key="1">
    <source>
        <dbReference type="SAM" id="Coils"/>
    </source>
</evidence>
<accession>A0A401T9U9</accession>
<dbReference type="EMBL" id="BEZZ01012453">
    <property type="protein sequence ID" value="GCC39443.1"/>
    <property type="molecule type" value="Genomic_DNA"/>
</dbReference>
<proteinExistence type="predicted"/>
<dbReference type="OrthoDB" id="8868836at2759"/>
<dbReference type="Proteomes" id="UP000287033">
    <property type="component" value="Unassembled WGS sequence"/>
</dbReference>
<feature type="non-terminal residue" evidence="2">
    <location>
        <position position="1"/>
    </location>
</feature>
<dbReference type="AlphaFoldDB" id="A0A401T9U9"/>
<gene>
    <name evidence="2" type="ORF">chiPu_0022884</name>
</gene>
<organism evidence="2 3">
    <name type="scientific">Chiloscyllium punctatum</name>
    <name type="common">Brownbanded bambooshark</name>
    <name type="synonym">Hemiscyllium punctatum</name>
    <dbReference type="NCBI Taxonomy" id="137246"/>
    <lineage>
        <taxon>Eukaryota</taxon>
        <taxon>Metazoa</taxon>
        <taxon>Chordata</taxon>
        <taxon>Craniata</taxon>
        <taxon>Vertebrata</taxon>
        <taxon>Chondrichthyes</taxon>
        <taxon>Elasmobranchii</taxon>
        <taxon>Galeomorphii</taxon>
        <taxon>Galeoidea</taxon>
        <taxon>Orectolobiformes</taxon>
        <taxon>Hemiscylliidae</taxon>
        <taxon>Chiloscyllium</taxon>
    </lineage>
</organism>
<protein>
    <submittedName>
        <fullName evidence="2">Uncharacterized protein</fullName>
    </submittedName>
</protein>
<reference evidence="2 3" key="1">
    <citation type="journal article" date="2018" name="Nat. Ecol. Evol.">
        <title>Shark genomes provide insights into elasmobranch evolution and the origin of vertebrates.</title>
        <authorList>
            <person name="Hara Y"/>
            <person name="Yamaguchi K"/>
            <person name="Onimaru K"/>
            <person name="Kadota M"/>
            <person name="Koyanagi M"/>
            <person name="Keeley SD"/>
            <person name="Tatsumi K"/>
            <person name="Tanaka K"/>
            <person name="Motone F"/>
            <person name="Kageyama Y"/>
            <person name="Nozu R"/>
            <person name="Adachi N"/>
            <person name="Nishimura O"/>
            <person name="Nakagawa R"/>
            <person name="Tanegashima C"/>
            <person name="Kiyatake I"/>
            <person name="Matsumoto R"/>
            <person name="Murakumo K"/>
            <person name="Nishida K"/>
            <person name="Terakita A"/>
            <person name="Kuratani S"/>
            <person name="Sato K"/>
            <person name="Hyodo S Kuraku.S."/>
        </authorList>
    </citation>
    <scope>NUCLEOTIDE SEQUENCE [LARGE SCALE GENOMIC DNA]</scope>
</reference>
<dbReference type="STRING" id="137246.A0A401T9U9"/>
<feature type="non-terminal residue" evidence="2">
    <location>
        <position position="90"/>
    </location>
</feature>
<evidence type="ECO:0000313" key="2">
    <source>
        <dbReference type="EMBL" id="GCC39443.1"/>
    </source>
</evidence>
<feature type="coiled-coil region" evidence="1">
    <location>
        <begin position="11"/>
        <end position="59"/>
    </location>
</feature>
<name>A0A401T9U9_CHIPU</name>
<dbReference type="GO" id="GO:0050700">
    <property type="term" value="F:CARD domain binding"/>
    <property type="evidence" value="ECO:0007669"/>
    <property type="project" value="TreeGrafter"/>
</dbReference>
<dbReference type="GO" id="GO:0005737">
    <property type="term" value="C:cytoplasm"/>
    <property type="evidence" value="ECO:0007669"/>
    <property type="project" value="TreeGrafter"/>
</dbReference>
<keyword evidence="1" id="KW-0175">Coiled coil</keyword>
<dbReference type="PANTHER" id="PTHR14559">
    <property type="entry name" value="CASPASE RECRUITMENT DOMAIN FAMILY"/>
    <property type="match status" value="1"/>
</dbReference>
<comment type="caution">
    <text evidence="2">The sequence shown here is derived from an EMBL/GenBank/DDBJ whole genome shotgun (WGS) entry which is preliminary data.</text>
</comment>
<sequence>VDKVDKNKMYIQILEDDRRTALEEHQDLVNTIYNLHKGLRDVEELRDKYLEEKEVFEMRCVTLQKDSQMYRDRIEATLKQMQEVATERDQ</sequence>
<evidence type="ECO:0000313" key="3">
    <source>
        <dbReference type="Proteomes" id="UP000287033"/>
    </source>
</evidence>
<keyword evidence="3" id="KW-1185">Reference proteome</keyword>
<dbReference type="PANTHER" id="PTHR14559:SF3">
    <property type="entry name" value="CASPASE RECRUITMENT DOMAIN-CONTAINING PROTEIN 9"/>
    <property type="match status" value="1"/>
</dbReference>
<dbReference type="GO" id="GO:0043123">
    <property type="term" value="P:positive regulation of canonical NF-kappaB signal transduction"/>
    <property type="evidence" value="ECO:0007669"/>
    <property type="project" value="TreeGrafter"/>
</dbReference>